<dbReference type="GO" id="GO:0032259">
    <property type="term" value="P:methylation"/>
    <property type="evidence" value="ECO:0007669"/>
    <property type="project" value="UniProtKB-KW"/>
</dbReference>
<reference evidence="7 8" key="1">
    <citation type="submission" date="2016-10" db="EMBL/GenBank/DDBJ databases">
        <authorList>
            <person name="de Groot N.N."/>
        </authorList>
    </citation>
    <scope>NUCLEOTIDE SEQUENCE [LARGE SCALE GENOMIC DNA]</scope>
    <source>
        <strain evidence="7 8">CGMCC 1.9157</strain>
    </source>
</reference>
<evidence type="ECO:0000256" key="4">
    <source>
        <dbReference type="ARBA" id="ARBA00022679"/>
    </source>
</evidence>
<dbReference type="PANTHER" id="PTHR43182">
    <property type="entry name" value="COBALT-PRECORRIN-6B C(15)-METHYLTRANSFERASE (DECARBOXYLATING)"/>
    <property type="match status" value="1"/>
</dbReference>
<feature type="domain" description="Tetrapyrrole methylase" evidence="6">
    <location>
        <begin position="10"/>
        <end position="199"/>
    </location>
</feature>
<dbReference type="InterPro" id="IPR014777">
    <property type="entry name" value="4pyrrole_Mease_sub1"/>
</dbReference>
<evidence type="ECO:0000259" key="6">
    <source>
        <dbReference type="Pfam" id="PF00590"/>
    </source>
</evidence>
<dbReference type="InterPro" id="IPR029063">
    <property type="entry name" value="SAM-dependent_MTases_sf"/>
</dbReference>
<comment type="pathway">
    <text evidence="1">Cofactor biosynthesis; adenosylcobalamin biosynthesis.</text>
</comment>
<dbReference type="RefSeq" id="WP_090068642.1">
    <property type="nucleotide sequence ID" value="NZ_FOVR01000001.1"/>
</dbReference>
<dbReference type="NCBIfam" id="TIGR02469">
    <property type="entry name" value="CbiT"/>
    <property type="match status" value="1"/>
</dbReference>
<keyword evidence="3 7" id="KW-0489">Methyltransferase</keyword>
<evidence type="ECO:0000256" key="3">
    <source>
        <dbReference type="ARBA" id="ARBA00022603"/>
    </source>
</evidence>
<dbReference type="PIRSF" id="PIRSF036428">
    <property type="entry name" value="CobL"/>
    <property type="match status" value="1"/>
</dbReference>
<sequence length="420" mass="45306">MNQQQKAPWLSVIGIGEDGLDGLGDLAWSLIAEAKTIYGGARHLAMIPDDLADGADKRGWPTPFSGAFEELESLRGTSVVVLASGDPMYFGIGGTLSRHFQRNDMRVLPFPGSFSLAASRLGWPLDKAEKLTIHGRSIETLLPHYCPGARLLVLSRDGASPKEVASQLCARGIEDAELTILEHLGGAAERMVCATARDLAVGEEHFADLNVLAIALPKHLQSWYPIQAGLPDEAFEHDGKMTKRDIRASALAKLMPHPGALLWDIGTGCGSVAIEWLRSHRTCRAIGIEPQEKRRTLARHNADSLGVPGFKLIADTAPAGLEGQDAPDAVFIGGGLSQEVVAYCLEALKPGGRLVAHAVTLGSEHLLLEMFEKHGGELTRLSISRATPVGPYFGWKPSMPVTQWAFIKPLETKTRNTIND</sequence>
<keyword evidence="5" id="KW-0949">S-adenosyl-L-methionine</keyword>
<dbReference type="Pfam" id="PF00590">
    <property type="entry name" value="TP_methylase"/>
    <property type="match status" value="1"/>
</dbReference>
<name>A0A1I5ARX6_9HYPH</name>
<dbReference type="SUPFAM" id="SSF53335">
    <property type="entry name" value="S-adenosyl-L-methionine-dependent methyltransferases"/>
    <property type="match status" value="1"/>
</dbReference>
<dbReference type="InterPro" id="IPR000878">
    <property type="entry name" value="4pyrrol_Mease"/>
</dbReference>
<evidence type="ECO:0000256" key="5">
    <source>
        <dbReference type="ARBA" id="ARBA00022691"/>
    </source>
</evidence>
<dbReference type="EMBL" id="FOVR01000001">
    <property type="protein sequence ID" value="SFN65201.1"/>
    <property type="molecule type" value="Genomic_DNA"/>
</dbReference>
<gene>
    <name evidence="7" type="ORF">SAMN04488056_101591</name>
</gene>
<dbReference type="InterPro" id="IPR035996">
    <property type="entry name" value="4pyrrol_Methylase_sf"/>
</dbReference>
<dbReference type="Gene3D" id="3.40.1010.10">
    <property type="entry name" value="Cobalt-precorrin-4 Transmethylase, Domain 1"/>
    <property type="match status" value="1"/>
</dbReference>
<dbReference type="InterPro" id="IPR050714">
    <property type="entry name" value="Cobalamin_biosynth_MTase"/>
</dbReference>
<accession>A0A1I5ARX6</accession>
<dbReference type="STRING" id="655353.SAMN04488056_101591"/>
<proteinExistence type="predicted"/>
<keyword evidence="2" id="KW-0169">Cobalamin biosynthesis</keyword>
<dbReference type="InterPro" id="IPR012818">
    <property type="entry name" value="CbiE"/>
</dbReference>
<dbReference type="OrthoDB" id="9787825at2"/>
<dbReference type="UniPathway" id="UPA00148"/>
<evidence type="ECO:0000256" key="1">
    <source>
        <dbReference type="ARBA" id="ARBA00004953"/>
    </source>
</evidence>
<dbReference type="CDD" id="cd02440">
    <property type="entry name" value="AdoMet_MTases"/>
    <property type="match status" value="1"/>
</dbReference>
<keyword evidence="8" id="KW-1185">Reference proteome</keyword>
<evidence type="ECO:0000313" key="7">
    <source>
        <dbReference type="EMBL" id="SFN65201.1"/>
    </source>
</evidence>
<dbReference type="Proteomes" id="UP000199236">
    <property type="component" value="Unassembled WGS sequence"/>
</dbReference>
<dbReference type="InterPro" id="IPR014008">
    <property type="entry name" value="Cbl_synth_MTase_CbiT"/>
</dbReference>
<dbReference type="InterPro" id="IPR006365">
    <property type="entry name" value="Cbl_synth_CobL"/>
</dbReference>
<dbReference type="PANTHER" id="PTHR43182:SF1">
    <property type="entry name" value="COBALT-PRECORRIN-7 C(5)-METHYLTRANSFERASE"/>
    <property type="match status" value="1"/>
</dbReference>
<dbReference type="Gene3D" id="3.40.50.150">
    <property type="entry name" value="Vaccinia Virus protein VP39"/>
    <property type="match status" value="1"/>
</dbReference>
<dbReference type="GO" id="GO:0009236">
    <property type="term" value="P:cobalamin biosynthetic process"/>
    <property type="evidence" value="ECO:0007669"/>
    <property type="project" value="UniProtKB-UniPathway"/>
</dbReference>
<evidence type="ECO:0000256" key="2">
    <source>
        <dbReference type="ARBA" id="ARBA00022573"/>
    </source>
</evidence>
<dbReference type="GO" id="GO:0008276">
    <property type="term" value="F:protein methyltransferase activity"/>
    <property type="evidence" value="ECO:0007669"/>
    <property type="project" value="InterPro"/>
</dbReference>
<keyword evidence="4 7" id="KW-0808">Transferase</keyword>
<evidence type="ECO:0000313" key="8">
    <source>
        <dbReference type="Proteomes" id="UP000199236"/>
    </source>
</evidence>
<dbReference type="AlphaFoldDB" id="A0A1I5ARX6"/>
<dbReference type="Pfam" id="PF01135">
    <property type="entry name" value="PCMT"/>
    <property type="match status" value="1"/>
</dbReference>
<protein>
    <submittedName>
        <fullName evidence="7">Precorrin-6Y C5,15-methyltransferase (Decarboxylating)</fullName>
    </submittedName>
</protein>
<dbReference type="NCBIfam" id="TIGR02467">
    <property type="entry name" value="CbiE"/>
    <property type="match status" value="1"/>
</dbReference>
<dbReference type="SUPFAM" id="SSF53790">
    <property type="entry name" value="Tetrapyrrole methylase"/>
    <property type="match status" value="1"/>
</dbReference>
<dbReference type="CDD" id="cd11644">
    <property type="entry name" value="Precorrin-6Y-MT"/>
    <property type="match status" value="1"/>
</dbReference>
<organism evidence="7 8">
    <name type="scientific">Cohaesibacter marisflavi</name>
    <dbReference type="NCBI Taxonomy" id="655353"/>
    <lineage>
        <taxon>Bacteria</taxon>
        <taxon>Pseudomonadati</taxon>
        <taxon>Pseudomonadota</taxon>
        <taxon>Alphaproteobacteria</taxon>
        <taxon>Hyphomicrobiales</taxon>
        <taxon>Cohaesibacteraceae</taxon>
    </lineage>
</organism>